<sequence length="128" mass="13874">MERDASVRHEPIMPVRGHVMTHPHTQDPELLMDALTAVRDAILLCSPMIRNPDREVVTAMLNTATAAGEFTVLLLRESAPPADDEEPGTGEALERATDLTGDARRHLVTGFHLMGGARAIATSVAENR</sequence>
<evidence type="ECO:0000256" key="1">
    <source>
        <dbReference type="SAM" id="MobiDB-lite"/>
    </source>
</evidence>
<proteinExistence type="predicted"/>
<comment type="caution">
    <text evidence="2">The sequence shown here is derived from an EMBL/GenBank/DDBJ whole genome shotgun (WGS) entry which is preliminary data.</text>
</comment>
<dbReference type="Proteomes" id="UP000598174">
    <property type="component" value="Unassembled WGS sequence"/>
</dbReference>
<accession>A0A919J5P5</accession>
<dbReference type="EMBL" id="BOMM01000049">
    <property type="protein sequence ID" value="GIE13483.1"/>
    <property type="molecule type" value="Genomic_DNA"/>
</dbReference>
<feature type="region of interest" description="Disordered" evidence="1">
    <location>
        <begin position="78"/>
        <end position="101"/>
    </location>
</feature>
<dbReference type="AlphaFoldDB" id="A0A919J5P5"/>
<evidence type="ECO:0000313" key="3">
    <source>
        <dbReference type="Proteomes" id="UP000598174"/>
    </source>
</evidence>
<keyword evidence="3" id="KW-1185">Reference proteome</keyword>
<feature type="compositionally biased region" description="Basic and acidic residues" evidence="1">
    <location>
        <begin position="92"/>
        <end position="101"/>
    </location>
</feature>
<gene>
    <name evidence="2" type="ORF">Afe05nite_53230</name>
</gene>
<protein>
    <submittedName>
        <fullName evidence="2">Uncharacterized protein</fullName>
    </submittedName>
</protein>
<organism evidence="2 3">
    <name type="scientific">Paractinoplanes ferrugineus</name>
    <dbReference type="NCBI Taxonomy" id="113564"/>
    <lineage>
        <taxon>Bacteria</taxon>
        <taxon>Bacillati</taxon>
        <taxon>Actinomycetota</taxon>
        <taxon>Actinomycetes</taxon>
        <taxon>Micromonosporales</taxon>
        <taxon>Micromonosporaceae</taxon>
        <taxon>Paractinoplanes</taxon>
    </lineage>
</organism>
<reference evidence="2" key="1">
    <citation type="submission" date="2021-01" db="EMBL/GenBank/DDBJ databases">
        <title>Whole genome shotgun sequence of Actinoplanes ferrugineus NBRC 15555.</title>
        <authorList>
            <person name="Komaki H."/>
            <person name="Tamura T."/>
        </authorList>
    </citation>
    <scope>NUCLEOTIDE SEQUENCE</scope>
    <source>
        <strain evidence="2">NBRC 15555</strain>
    </source>
</reference>
<name>A0A919J5P5_9ACTN</name>
<evidence type="ECO:0000313" key="2">
    <source>
        <dbReference type="EMBL" id="GIE13483.1"/>
    </source>
</evidence>